<gene>
    <name evidence="1" type="ORF">RF11_06430</name>
</gene>
<organism evidence="1 2">
    <name type="scientific">Thelohanellus kitauei</name>
    <name type="common">Myxosporean</name>
    <dbReference type="NCBI Taxonomy" id="669202"/>
    <lineage>
        <taxon>Eukaryota</taxon>
        <taxon>Metazoa</taxon>
        <taxon>Cnidaria</taxon>
        <taxon>Myxozoa</taxon>
        <taxon>Myxosporea</taxon>
        <taxon>Bivalvulida</taxon>
        <taxon>Platysporina</taxon>
        <taxon>Myxobolidae</taxon>
        <taxon>Thelohanellus</taxon>
    </lineage>
</organism>
<dbReference type="AlphaFoldDB" id="A0A0C2JT65"/>
<sequence>MSLCDLNTEIRVVCVLLFHNSTITCLRRFMEVTADDPALAIRFKIEFFNDLDTSLGNMSMLWFKLNTHNLLLNSDPDSKFLTLFSELLPKKRRFCDMRSSDDDSRRTRIRDGVDINEWLLQWLNERKGSFPGLALIARKQL</sequence>
<accession>A0A0C2JT65</accession>
<evidence type="ECO:0000313" key="1">
    <source>
        <dbReference type="EMBL" id="KII72598.1"/>
    </source>
</evidence>
<reference evidence="1 2" key="1">
    <citation type="journal article" date="2014" name="Genome Biol. Evol.">
        <title>The genome of the myxosporean Thelohanellus kitauei shows adaptations to nutrient acquisition within its fish host.</title>
        <authorList>
            <person name="Yang Y."/>
            <person name="Xiong J."/>
            <person name="Zhou Z."/>
            <person name="Huo F."/>
            <person name="Miao W."/>
            <person name="Ran C."/>
            <person name="Liu Y."/>
            <person name="Zhang J."/>
            <person name="Feng J."/>
            <person name="Wang M."/>
            <person name="Wang M."/>
            <person name="Wang L."/>
            <person name="Yao B."/>
        </authorList>
    </citation>
    <scope>NUCLEOTIDE SEQUENCE [LARGE SCALE GENOMIC DNA]</scope>
    <source>
        <strain evidence="1">Wuqing</strain>
    </source>
</reference>
<protein>
    <submittedName>
        <fullName evidence="1">Uncharacterized protein</fullName>
    </submittedName>
</protein>
<proteinExistence type="predicted"/>
<dbReference type="EMBL" id="JWZT01001161">
    <property type="protein sequence ID" value="KII72598.1"/>
    <property type="molecule type" value="Genomic_DNA"/>
</dbReference>
<keyword evidence="2" id="KW-1185">Reference proteome</keyword>
<dbReference type="Proteomes" id="UP000031668">
    <property type="component" value="Unassembled WGS sequence"/>
</dbReference>
<evidence type="ECO:0000313" key="2">
    <source>
        <dbReference type="Proteomes" id="UP000031668"/>
    </source>
</evidence>
<comment type="caution">
    <text evidence="1">The sequence shown here is derived from an EMBL/GenBank/DDBJ whole genome shotgun (WGS) entry which is preliminary data.</text>
</comment>
<name>A0A0C2JT65_THEKT</name>